<organism evidence="12 13">
    <name type="scientific">Paraburkholderia megapolitana</name>
    <dbReference type="NCBI Taxonomy" id="420953"/>
    <lineage>
        <taxon>Bacteria</taxon>
        <taxon>Pseudomonadati</taxon>
        <taxon>Pseudomonadota</taxon>
        <taxon>Betaproteobacteria</taxon>
        <taxon>Burkholderiales</taxon>
        <taxon>Burkholderiaceae</taxon>
        <taxon>Paraburkholderia</taxon>
    </lineage>
</organism>
<feature type="domain" description="Porin" evidence="11">
    <location>
        <begin position="54"/>
        <end position="392"/>
    </location>
</feature>
<comment type="subcellular location">
    <subcellularLocation>
        <location evidence="1">Cell outer membrane</location>
        <topology evidence="1">Multi-pass membrane protein</topology>
    </subcellularLocation>
</comment>
<dbReference type="PANTHER" id="PTHR34501">
    <property type="entry name" value="PROTEIN YDDL-RELATED"/>
    <property type="match status" value="1"/>
</dbReference>
<dbReference type="PRINTS" id="PR00182">
    <property type="entry name" value="ECOLNEIPORIN"/>
</dbReference>
<evidence type="ECO:0000256" key="7">
    <source>
        <dbReference type="ARBA" id="ARBA00023065"/>
    </source>
</evidence>
<dbReference type="InterPro" id="IPR001702">
    <property type="entry name" value="Porin_Gram-ve"/>
</dbReference>
<dbReference type="InterPro" id="IPR033900">
    <property type="entry name" value="Gram_neg_porin_domain"/>
</dbReference>
<dbReference type="InterPro" id="IPR002299">
    <property type="entry name" value="Porin_Neis"/>
</dbReference>
<evidence type="ECO:0000313" key="13">
    <source>
        <dbReference type="Proteomes" id="UP000199548"/>
    </source>
</evidence>
<evidence type="ECO:0000256" key="6">
    <source>
        <dbReference type="ARBA" id="ARBA00022729"/>
    </source>
</evidence>
<evidence type="ECO:0000256" key="1">
    <source>
        <dbReference type="ARBA" id="ARBA00004571"/>
    </source>
</evidence>
<dbReference type="CDD" id="cd00342">
    <property type="entry name" value="gram_neg_porins"/>
    <property type="match status" value="1"/>
</dbReference>
<dbReference type="GO" id="GO:0009279">
    <property type="term" value="C:cell outer membrane"/>
    <property type="evidence" value="ECO:0007669"/>
    <property type="project" value="UniProtKB-SubCell"/>
</dbReference>
<keyword evidence="5" id="KW-0812">Transmembrane</keyword>
<protein>
    <submittedName>
        <fullName evidence="12">Outer membrane protein (Porin)</fullName>
    </submittedName>
</protein>
<dbReference type="STRING" id="420953.SAMN05192543_102446"/>
<reference evidence="12 13" key="1">
    <citation type="submission" date="2016-10" db="EMBL/GenBank/DDBJ databases">
        <authorList>
            <person name="de Groot N.N."/>
        </authorList>
    </citation>
    <scope>NUCLEOTIDE SEQUENCE [LARGE SCALE GENOMIC DNA]</scope>
    <source>
        <strain evidence="12 13">LMG 23650</strain>
    </source>
</reference>
<evidence type="ECO:0000259" key="11">
    <source>
        <dbReference type="Pfam" id="PF13609"/>
    </source>
</evidence>
<gene>
    <name evidence="12" type="ORF">SAMN05192543_102446</name>
</gene>
<accession>A0A1I3GCC2</accession>
<comment type="subunit">
    <text evidence="2">Homotrimer.</text>
</comment>
<dbReference type="InterPro" id="IPR050298">
    <property type="entry name" value="Gram-neg_bact_OMP"/>
</dbReference>
<dbReference type="GO" id="GO:0046930">
    <property type="term" value="C:pore complex"/>
    <property type="evidence" value="ECO:0007669"/>
    <property type="project" value="UniProtKB-KW"/>
</dbReference>
<keyword evidence="9" id="KW-0472">Membrane</keyword>
<dbReference type="InterPro" id="IPR023614">
    <property type="entry name" value="Porin_dom_sf"/>
</dbReference>
<dbReference type="GO" id="GO:0034220">
    <property type="term" value="P:monoatomic ion transmembrane transport"/>
    <property type="evidence" value="ECO:0007669"/>
    <property type="project" value="InterPro"/>
</dbReference>
<dbReference type="GO" id="GO:0015288">
    <property type="term" value="F:porin activity"/>
    <property type="evidence" value="ECO:0007669"/>
    <property type="project" value="UniProtKB-KW"/>
</dbReference>
<keyword evidence="3" id="KW-0813">Transport</keyword>
<dbReference type="EMBL" id="FOQU01000002">
    <property type="protein sequence ID" value="SFI21093.1"/>
    <property type="molecule type" value="Genomic_DNA"/>
</dbReference>
<proteinExistence type="predicted"/>
<evidence type="ECO:0000256" key="5">
    <source>
        <dbReference type="ARBA" id="ARBA00022692"/>
    </source>
</evidence>
<evidence type="ECO:0000256" key="3">
    <source>
        <dbReference type="ARBA" id="ARBA00022448"/>
    </source>
</evidence>
<dbReference type="PANTHER" id="PTHR34501:SF9">
    <property type="entry name" value="MAJOR OUTER MEMBRANE PROTEIN P.IA"/>
    <property type="match status" value="1"/>
</dbReference>
<evidence type="ECO:0000256" key="4">
    <source>
        <dbReference type="ARBA" id="ARBA00022452"/>
    </source>
</evidence>
<dbReference type="SUPFAM" id="SSF56935">
    <property type="entry name" value="Porins"/>
    <property type="match status" value="1"/>
</dbReference>
<evidence type="ECO:0000313" key="12">
    <source>
        <dbReference type="EMBL" id="SFI21093.1"/>
    </source>
</evidence>
<name>A0A1I3GCC2_9BURK</name>
<keyword evidence="7" id="KW-0406">Ion transport</keyword>
<dbReference type="Pfam" id="PF13609">
    <property type="entry name" value="Porin_4"/>
    <property type="match status" value="1"/>
</dbReference>
<keyword evidence="10" id="KW-0998">Cell outer membrane</keyword>
<dbReference type="Proteomes" id="UP000199548">
    <property type="component" value="Unassembled WGS sequence"/>
</dbReference>
<dbReference type="PRINTS" id="PR00184">
    <property type="entry name" value="NEISSPPORIN"/>
</dbReference>
<keyword evidence="4" id="KW-1134">Transmembrane beta strand</keyword>
<evidence type="ECO:0000256" key="8">
    <source>
        <dbReference type="ARBA" id="ARBA00023114"/>
    </source>
</evidence>
<keyword evidence="13" id="KW-1185">Reference proteome</keyword>
<evidence type="ECO:0000256" key="9">
    <source>
        <dbReference type="ARBA" id="ARBA00023136"/>
    </source>
</evidence>
<sequence>MCRLSSGLARDNDLRIRLFSAPCDSLIVRADIQTNDDNYGNPVMKRITSLALPATLLLSATAHAQSSVTLYGIVDAGIAYVHNAQGSNGTNQSTLVKFSSGNMSGSRWGLRGTEDLGGGLSTVFQLENGFNVGTGALGQGGREFGRKAVVGLSSNQWGTVTLGRQYDPIVDLVQGLTEDNYFGGAFGTPGDLDNYDNSLRVSNSVKYVSPLYAGFQVEALYGLGGVAGATGSGRTYSFGAAYTNGPLALGAGYFYANGGNTLTNGLRTWSSSSDSLFNTVINQGFASAKSIQIVRVGGQYAIGAATLGAAYSNTQYGSDSASVFHENAKFNSGSAFFNYQFTAAARAGIGYNYTALTGPTSAHYHQVNLGADYALSKRTELYALFGYQKASGKTLNASGAVVSAQASVGDFGVNSGTNSQEVTAVGIRHRF</sequence>
<keyword evidence="6" id="KW-0732">Signal</keyword>
<keyword evidence="8" id="KW-0626">Porin</keyword>
<evidence type="ECO:0000256" key="2">
    <source>
        <dbReference type="ARBA" id="ARBA00011233"/>
    </source>
</evidence>
<dbReference type="AlphaFoldDB" id="A0A1I3GCC2"/>
<evidence type="ECO:0000256" key="10">
    <source>
        <dbReference type="ARBA" id="ARBA00023237"/>
    </source>
</evidence>
<dbReference type="Gene3D" id="2.40.160.10">
    <property type="entry name" value="Porin"/>
    <property type="match status" value="1"/>
</dbReference>